<proteinExistence type="predicted"/>
<dbReference type="Gene3D" id="1.10.260.40">
    <property type="entry name" value="lambda repressor-like DNA-binding domains"/>
    <property type="match status" value="1"/>
</dbReference>
<dbReference type="PROSITE" id="PS50943">
    <property type="entry name" value="HTH_CROC1"/>
    <property type="match status" value="1"/>
</dbReference>
<organism evidence="2 3">
    <name type="scientific">Gordonia alkaliphila</name>
    <dbReference type="NCBI Taxonomy" id="1053547"/>
    <lineage>
        <taxon>Bacteria</taxon>
        <taxon>Bacillati</taxon>
        <taxon>Actinomycetota</taxon>
        <taxon>Actinomycetes</taxon>
        <taxon>Mycobacteriales</taxon>
        <taxon>Gordoniaceae</taxon>
        <taxon>Gordonia</taxon>
    </lineage>
</organism>
<name>A0ABP8Z4W9_9ACTN</name>
<dbReference type="SMART" id="SM00530">
    <property type="entry name" value="HTH_XRE"/>
    <property type="match status" value="1"/>
</dbReference>
<protein>
    <recommendedName>
        <fullName evidence="1">HTH cro/C1-type domain-containing protein</fullName>
    </recommendedName>
</protein>
<evidence type="ECO:0000313" key="3">
    <source>
        <dbReference type="Proteomes" id="UP001500822"/>
    </source>
</evidence>
<evidence type="ECO:0000313" key="2">
    <source>
        <dbReference type="EMBL" id="GAA4746597.1"/>
    </source>
</evidence>
<dbReference type="EMBL" id="BAABIE010000006">
    <property type="protein sequence ID" value="GAA4746597.1"/>
    <property type="molecule type" value="Genomic_DNA"/>
</dbReference>
<evidence type="ECO:0000259" key="1">
    <source>
        <dbReference type="PROSITE" id="PS50943"/>
    </source>
</evidence>
<feature type="domain" description="HTH cro/C1-type" evidence="1">
    <location>
        <begin position="11"/>
        <end position="71"/>
    </location>
</feature>
<dbReference type="RefSeq" id="WP_345313046.1">
    <property type="nucleotide sequence ID" value="NZ_BAABIE010000006.1"/>
</dbReference>
<keyword evidence="3" id="KW-1185">Reference proteome</keyword>
<comment type="caution">
    <text evidence="2">The sequence shown here is derived from an EMBL/GenBank/DDBJ whole genome shotgun (WGS) entry which is preliminary data.</text>
</comment>
<gene>
    <name evidence="2" type="ORF">GCM10023217_15350</name>
</gene>
<accession>A0ABP8Z4W9</accession>
<sequence>MDEDERFRLTVKRLREQLGWSQAQLAEKLREQGFSQFHPTTVSRVEKGDRAVRLAEARGFAKAFDRTVGEMMLDEASGAYHDRLSRDLDDLWVERQAIRAAAGRAQGHRTSAQYLIRKFDQQELDFRLKDLPVDIQTGLLNLILRAKNETTGRAFIEDQVLYFDDDETEAEHDSAP</sequence>
<dbReference type="Proteomes" id="UP001500822">
    <property type="component" value="Unassembled WGS sequence"/>
</dbReference>
<dbReference type="InterPro" id="IPR010982">
    <property type="entry name" value="Lambda_DNA-bd_dom_sf"/>
</dbReference>
<dbReference type="SUPFAM" id="SSF47413">
    <property type="entry name" value="lambda repressor-like DNA-binding domains"/>
    <property type="match status" value="1"/>
</dbReference>
<dbReference type="CDD" id="cd00093">
    <property type="entry name" value="HTH_XRE"/>
    <property type="match status" value="1"/>
</dbReference>
<dbReference type="Pfam" id="PF01381">
    <property type="entry name" value="HTH_3"/>
    <property type="match status" value="1"/>
</dbReference>
<dbReference type="InterPro" id="IPR001387">
    <property type="entry name" value="Cro/C1-type_HTH"/>
</dbReference>
<reference evidence="3" key="1">
    <citation type="journal article" date="2019" name="Int. J. Syst. Evol. Microbiol.">
        <title>The Global Catalogue of Microorganisms (GCM) 10K type strain sequencing project: providing services to taxonomists for standard genome sequencing and annotation.</title>
        <authorList>
            <consortium name="The Broad Institute Genomics Platform"/>
            <consortium name="The Broad Institute Genome Sequencing Center for Infectious Disease"/>
            <person name="Wu L."/>
            <person name="Ma J."/>
        </authorList>
    </citation>
    <scope>NUCLEOTIDE SEQUENCE [LARGE SCALE GENOMIC DNA]</scope>
    <source>
        <strain evidence="3">JCM 18077</strain>
    </source>
</reference>